<keyword evidence="1" id="KW-0812">Transmembrane</keyword>
<evidence type="ECO:0000313" key="2">
    <source>
        <dbReference type="EMBL" id="CAG7818581.1"/>
    </source>
</evidence>
<proteinExistence type="predicted"/>
<keyword evidence="1" id="KW-0472">Membrane</keyword>
<comment type="caution">
    <text evidence="2">The sequence shown here is derived from an EMBL/GenBank/DDBJ whole genome shotgun (WGS) entry which is preliminary data.</text>
</comment>
<dbReference type="EMBL" id="CAJVCH010424568">
    <property type="protein sequence ID" value="CAG7818581.1"/>
    <property type="molecule type" value="Genomic_DNA"/>
</dbReference>
<keyword evidence="1" id="KW-1133">Transmembrane helix</keyword>
<feature type="non-terminal residue" evidence="2">
    <location>
        <position position="1"/>
    </location>
</feature>
<feature type="transmembrane region" description="Helical" evidence="1">
    <location>
        <begin position="49"/>
        <end position="72"/>
    </location>
</feature>
<gene>
    <name evidence="2" type="ORF">AFUS01_LOCUS29077</name>
</gene>
<evidence type="ECO:0000313" key="3">
    <source>
        <dbReference type="Proteomes" id="UP000708208"/>
    </source>
</evidence>
<evidence type="ECO:0000256" key="1">
    <source>
        <dbReference type="SAM" id="Phobius"/>
    </source>
</evidence>
<dbReference type="AlphaFoldDB" id="A0A8J2KIB6"/>
<keyword evidence="3" id="KW-1185">Reference proteome</keyword>
<dbReference type="OrthoDB" id="429813at2759"/>
<sequence length="127" mass="14388">RKINDITVYNSTNNENPYVCNASSMDAFQDSPSNQIFWYPSVVYVRNHAAFAIVNFFVHFIPAVLVDGILKLTGKKPNFRWKSFYMLTYRVCGLLGNIVQFSYPGNGKTHEFGFVSVGVITLSGYKN</sequence>
<name>A0A8J2KIB6_9HEXA</name>
<accession>A0A8J2KIB6</accession>
<protein>
    <submittedName>
        <fullName evidence="2">Uncharacterized protein</fullName>
    </submittedName>
</protein>
<reference evidence="2" key="1">
    <citation type="submission" date="2021-06" db="EMBL/GenBank/DDBJ databases">
        <authorList>
            <person name="Hodson N. C."/>
            <person name="Mongue J. A."/>
            <person name="Jaron S. K."/>
        </authorList>
    </citation>
    <scope>NUCLEOTIDE SEQUENCE</scope>
</reference>
<organism evidence="2 3">
    <name type="scientific">Allacma fusca</name>
    <dbReference type="NCBI Taxonomy" id="39272"/>
    <lineage>
        <taxon>Eukaryota</taxon>
        <taxon>Metazoa</taxon>
        <taxon>Ecdysozoa</taxon>
        <taxon>Arthropoda</taxon>
        <taxon>Hexapoda</taxon>
        <taxon>Collembola</taxon>
        <taxon>Symphypleona</taxon>
        <taxon>Sminthuridae</taxon>
        <taxon>Allacma</taxon>
    </lineage>
</organism>
<dbReference type="Proteomes" id="UP000708208">
    <property type="component" value="Unassembled WGS sequence"/>
</dbReference>